<feature type="non-terminal residue" evidence="8">
    <location>
        <position position="1"/>
    </location>
</feature>
<dbReference type="Gene3D" id="1.10.630.10">
    <property type="entry name" value="Cytochrome P450"/>
    <property type="match status" value="1"/>
</dbReference>
<dbReference type="PANTHER" id="PTHR46300:SF7">
    <property type="entry name" value="P450, PUTATIVE (EUROFUNG)-RELATED"/>
    <property type="match status" value="1"/>
</dbReference>
<reference evidence="9" key="2">
    <citation type="submission" date="2015-01" db="EMBL/GenBank/DDBJ databases">
        <title>Evolutionary Origins and Diversification of the Mycorrhizal Mutualists.</title>
        <authorList>
            <consortium name="DOE Joint Genome Institute"/>
            <consortium name="Mycorrhizal Genomics Consortium"/>
            <person name="Kohler A."/>
            <person name="Kuo A."/>
            <person name="Nagy L.G."/>
            <person name="Floudas D."/>
            <person name="Copeland A."/>
            <person name="Barry K.W."/>
            <person name="Cichocki N."/>
            <person name="Veneault-Fourrey C."/>
            <person name="LaButti K."/>
            <person name="Lindquist E.A."/>
            <person name="Lipzen A."/>
            <person name="Lundell T."/>
            <person name="Morin E."/>
            <person name="Murat C."/>
            <person name="Riley R."/>
            <person name="Ohm R."/>
            <person name="Sun H."/>
            <person name="Tunlid A."/>
            <person name="Henrissat B."/>
            <person name="Grigoriev I.V."/>
            <person name="Hibbett D.S."/>
            <person name="Martin F."/>
        </authorList>
    </citation>
    <scope>NUCLEOTIDE SEQUENCE [LARGE SCALE GENOMIC DNA]</scope>
    <source>
        <strain evidence="9">ATCC 200175</strain>
    </source>
</reference>
<dbReference type="OrthoDB" id="2685000at2759"/>
<keyword evidence="6" id="KW-0408">Iron</keyword>
<evidence type="ECO:0000256" key="4">
    <source>
        <dbReference type="ARBA" id="ARBA00022723"/>
    </source>
</evidence>
<protein>
    <submittedName>
        <fullName evidence="8">Uncharacterized protein</fullName>
    </submittedName>
</protein>
<evidence type="ECO:0000256" key="1">
    <source>
        <dbReference type="ARBA" id="ARBA00001971"/>
    </source>
</evidence>
<dbReference type="InterPro" id="IPR050364">
    <property type="entry name" value="Cytochrome_P450_fung"/>
</dbReference>
<dbReference type="InterPro" id="IPR001128">
    <property type="entry name" value="Cyt_P450"/>
</dbReference>
<dbReference type="GO" id="GO:0016705">
    <property type="term" value="F:oxidoreductase activity, acting on paired donors, with incorporation or reduction of molecular oxygen"/>
    <property type="evidence" value="ECO:0007669"/>
    <property type="project" value="InterPro"/>
</dbReference>
<comment type="cofactor">
    <cofactor evidence="1">
        <name>heme</name>
        <dbReference type="ChEBI" id="CHEBI:30413"/>
    </cofactor>
</comment>
<keyword evidence="3" id="KW-0349">Heme</keyword>
<sequence>PDPMTFHPSRFLATPWKSPQQDPYKLIFGFGRRVRPEARFAELSLFLNVASVLATFDIFKAVGDQGRET</sequence>
<keyword evidence="7" id="KW-0503">Monooxygenase</keyword>
<reference evidence="8 9" key="1">
    <citation type="submission" date="2014-06" db="EMBL/GenBank/DDBJ databases">
        <authorList>
            <consortium name="DOE Joint Genome Institute"/>
            <person name="Kuo A."/>
            <person name="Kohler A."/>
            <person name="Nagy L.G."/>
            <person name="Floudas D."/>
            <person name="Copeland A."/>
            <person name="Barry K.W."/>
            <person name="Cichocki N."/>
            <person name="Veneault-Fourrey C."/>
            <person name="LaButti K."/>
            <person name="Lindquist E.A."/>
            <person name="Lipzen A."/>
            <person name="Lundell T."/>
            <person name="Morin E."/>
            <person name="Murat C."/>
            <person name="Sun H."/>
            <person name="Tunlid A."/>
            <person name="Henrissat B."/>
            <person name="Grigoriev I.V."/>
            <person name="Hibbett D.S."/>
            <person name="Martin F."/>
            <person name="Nordberg H.P."/>
            <person name="Cantor M.N."/>
            <person name="Hua S.X."/>
        </authorList>
    </citation>
    <scope>NUCLEOTIDE SEQUENCE [LARGE SCALE GENOMIC DNA]</scope>
    <source>
        <strain evidence="8 9">ATCC 200175</strain>
    </source>
</reference>
<dbReference type="GO" id="GO:0020037">
    <property type="term" value="F:heme binding"/>
    <property type="evidence" value="ECO:0007669"/>
    <property type="project" value="InterPro"/>
</dbReference>
<dbReference type="SUPFAM" id="SSF48264">
    <property type="entry name" value="Cytochrome P450"/>
    <property type="match status" value="1"/>
</dbReference>
<comment type="similarity">
    <text evidence="2">Belongs to the cytochrome P450 family.</text>
</comment>
<evidence type="ECO:0000256" key="2">
    <source>
        <dbReference type="ARBA" id="ARBA00010617"/>
    </source>
</evidence>
<evidence type="ECO:0000313" key="8">
    <source>
        <dbReference type="EMBL" id="KIJ10317.1"/>
    </source>
</evidence>
<evidence type="ECO:0000313" key="9">
    <source>
        <dbReference type="Proteomes" id="UP000053647"/>
    </source>
</evidence>
<dbReference type="GO" id="GO:0004497">
    <property type="term" value="F:monooxygenase activity"/>
    <property type="evidence" value="ECO:0007669"/>
    <property type="project" value="UniProtKB-KW"/>
</dbReference>
<keyword evidence="9" id="KW-1185">Reference proteome</keyword>
<evidence type="ECO:0000256" key="7">
    <source>
        <dbReference type="ARBA" id="ARBA00023033"/>
    </source>
</evidence>
<dbReference type="AlphaFoldDB" id="A0A0C9TR92"/>
<accession>A0A0C9TR92</accession>
<dbReference type="GO" id="GO:0005506">
    <property type="term" value="F:iron ion binding"/>
    <property type="evidence" value="ECO:0007669"/>
    <property type="project" value="InterPro"/>
</dbReference>
<dbReference type="PANTHER" id="PTHR46300">
    <property type="entry name" value="P450, PUTATIVE (EUROFUNG)-RELATED-RELATED"/>
    <property type="match status" value="1"/>
</dbReference>
<dbReference type="Proteomes" id="UP000053647">
    <property type="component" value="Unassembled WGS sequence"/>
</dbReference>
<evidence type="ECO:0000256" key="6">
    <source>
        <dbReference type="ARBA" id="ARBA00023004"/>
    </source>
</evidence>
<evidence type="ECO:0000256" key="5">
    <source>
        <dbReference type="ARBA" id="ARBA00023002"/>
    </source>
</evidence>
<organism evidence="8 9">
    <name type="scientific">Paxillus involutus ATCC 200175</name>
    <dbReference type="NCBI Taxonomy" id="664439"/>
    <lineage>
        <taxon>Eukaryota</taxon>
        <taxon>Fungi</taxon>
        <taxon>Dikarya</taxon>
        <taxon>Basidiomycota</taxon>
        <taxon>Agaricomycotina</taxon>
        <taxon>Agaricomycetes</taxon>
        <taxon>Agaricomycetidae</taxon>
        <taxon>Boletales</taxon>
        <taxon>Paxilineae</taxon>
        <taxon>Paxillaceae</taxon>
        <taxon>Paxillus</taxon>
    </lineage>
</organism>
<gene>
    <name evidence="8" type="ORF">PAXINDRAFT_86249</name>
</gene>
<dbReference type="HOGENOM" id="CLU_001570_20_2_1"/>
<keyword evidence="4" id="KW-0479">Metal-binding</keyword>
<evidence type="ECO:0000256" key="3">
    <source>
        <dbReference type="ARBA" id="ARBA00022617"/>
    </source>
</evidence>
<proteinExistence type="inferred from homology"/>
<name>A0A0C9TR92_PAXIN</name>
<dbReference type="InterPro" id="IPR036396">
    <property type="entry name" value="Cyt_P450_sf"/>
</dbReference>
<dbReference type="Pfam" id="PF00067">
    <property type="entry name" value="p450"/>
    <property type="match status" value="1"/>
</dbReference>
<keyword evidence="5" id="KW-0560">Oxidoreductase</keyword>
<dbReference type="EMBL" id="KN819409">
    <property type="protein sequence ID" value="KIJ10317.1"/>
    <property type="molecule type" value="Genomic_DNA"/>
</dbReference>